<feature type="transmembrane region" description="Helical" evidence="8">
    <location>
        <begin position="138"/>
        <end position="157"/>
    </location>
</feature>
<evidence type="ECO:0000313" key="10">
    <source>
        <dbReference type="Proteomes" id="UP000078046"/>
    </source>
</evidence>
<evidence type="ECO:0000256" key="7">
    <source>
        <dbReference type="ARBA" id="ARBA00023136"/>
    </source>
</evidence>
<name>A0A177B3Y2_9BILA</name>
<evidence type="ECO:0000256" key="8">
    <source>
        <dbReference type="SAM" id="Phobius"/>
    </source>
</evidence>
<proteinExistence type="predicted"/>
<keyword evidence="5 8" id="KW-1133">Transmembrane helix</keyword>
<evidence type="ECO:0000256" key="5">
    <source>
        <dbReference type="ARBA" id="ARBA00022989"/>
    </source>
</evidence>
<evidence type="ECO:0000256" key="4">
    <source>
        <dbReference type="ARBA" id="ARBA00022723"/>
    </source>
</evidence>
<sequence>MLKNIVKFASSLGVASKRRISGTLMNQMKNFWSKNALLNRPMSPWIIYSFKIPMMASISHRIAGFTAASIALVLPISLIVFPGGAKKLSEILIEIDIPAYLRIPIKFAIIFPLVYHGADSGKRMLRDFGYGATVSTQTKLSILMFVVALMITSNFINMSEQIKKQTKTM</sequence>
<evidence type="ECO:0000256" key="3">
    <source>
        <dbReference type="ARBA" id="ARBA00022692"/>
    </source>
</evidence>
<dbReference type="GO" id="GO:0005739">
    <property type="term" value="C:mitochondrion"/>
    <property type="evidence" value="ECO:0007669"/>
    <property type="project" value="GOC"/>
</dbReference>
<dbReference type="OrthoDB" id="588261at2759"/>
<feature type="transmembrane region" description="Helical" evidence="8">
    <location>
        <begin position="62"/>
        <end position="85"/>
    </location>
</feature>
<dbReference type="PANTHER" id="PTHR10978:SF5">
    <property type="entry name" value="SUCCINATE DEHYDROGENASE CYTOCHROME B560 SUBUNIT, MITOCHONDRIAL"/>
    <property type="match status" value="1"/>
</dbReference>
<dbReference type="Gene3D" id="1.20.1300.10">
    <property type="entry name" value="Fumarate reductase/succinate dehydrogenase, transmembrane subunit"/>
    <property type="match status" value="1"/>
</dbReference>
<feature type="transmembrane region" description="Helical" evidence="8">
    <location>
        <begin position="97"/>
        <end position="118"/>
    </location>
</feature>
<protein>
    <submittedName>
        <fullName evidence="9">Succinate dehydrogenase cytochrome b560 subunit, mitochondrial</fullName>
    </submittedName>
</protein>
<evidence type="ECO:0000256" key="2">
    <source>
        <dbReference type="ARBA" id="ARBA00022617"/>
    </source>
</evidence>
<dbReference type="AlphaFoldDB" id="A0A177B3Y2"/>
<keyword evidence="7 8" id="KW-0472">Membrane</keyword>
<keyword evidence="3 8" id="KW-0812">Transmembrane</keyword>
<gene>
    <name evidence="9" type="ORF">A3Q56_03279</name>
</gene>
<dbReference type="EMBL" id="LWCA01000353">
    <property type="protein sequence ID" value="OAF68989.1"/>
    <property type="molecule type" value="Genomic_DNA"/>
</dbReference>
<keyword evidence="2" id="KW-0349">Heme</keyword>
<dbReference type="InterPro" id="IPR000701">
    <property type="entry name" value="SuccDH_FuR_B_TM-su"/>
</dbReference>
<comment type="subcellular location">
    <subcellularLocation>
        <location evidence="1">Membrane</location>
    </subcellularLocation>
</comment>
<dbReference type="InterPro" id="IPR034804">
    <property type="entry name" value="SQR/QFR_C/D"/>
</dbReference>
<evidence type="ECO:0000256" key="1">
    <source>
        <dbReference type="ARBA" id="ARBA00004370"/>
    </source>
</evidence>
<dbReference type="Pfam" id="PF01127">
    <property type="entry name" value="Sdh_cyt"/>
    <property type="match status" value="1"/>
</dbReference>
<dbReference type="GO" id="GO:0006099">
    <property type="term" value="P:tricarboxylic acid cycle"/>
    <property type="evidence" value="ECO:0007669"/>
    <property type="project" value="InterPro"/>
</dbReference>
<dbReference type="SUPFAM" id="SSF81343">
    <property type="entry name" value="Fumarate reductase respiratory complex transmembrane subunits"/>
    <property type="match status" value="1"/>
</dbReference>
<keyword evidence="10" id="KW-1185">Reference proteome</keyword>
<evidence type="ECO:0000256" key="6">
    <source>
        <dbReference type="ARBA" id="ARBA00023004"/>
    </source>
</evidence>
<reference evidence="9 10" key="1">
    <citation type="submission" date="2016-04" db="EMBL/GenBank/DDBJ databases">
        <title>The genome of Intoshia linei affirms orthonectids as highly simplified spiralians.</title>
        <authorList>
            <person name="Mikhailov K.V."/>
            <person name="Slusarev G.S."/>
            <person name="Nikitin M.A."/>
            <person name="Logacheva M.D."/>
            <person name="Penin A."/>
            <person name="Aleoshin V."/>
            <person name="Panchin Y.V."/>
        </authorList>
    </citation>
    <scope>NUCLEOTIDE SEQUENCE [LARGE SCALE GENOMIC DNA]</scope>
    <source>
        <strain evidence="9">Intl2013</strain>
        <tissue evidence="9">Whole animal</tissue>
    </source>
</reference>
<dbReference type="GO" id="GO:0016020">
    <property type="term" value="C:membrane"/>
    <property type="evidence" value="ECO:0007669"/>
    <property type="project" value="UniProtKB-SubCell"/>
</dbReference>
<comment type="caution">
    <text evidence="9">The sequence shown here is derived from an EMBL/GenBank/DDBJ whole genome shotgun (WGS) entry which is preliminary data.</text>
</comment>
<keyword evidence="6" id="KW-0408">Iron</keyword>
<dbReference type="Gene3D" id="1.20.5.540">
    <property type="entry name" value="Single helix bin"/>
    <property type="match status" value="1"/>
</dbReference>
<evidence type="ECO:0000313" key="9">
    <source>
        <dbReference type="EMBL" id="OAF68989.1"/>
    </source>
</evidence>
<dbReference type="Proteomes" id="UP000078046">
    <property type="component" value="Unassembled WGS sequence"/>
</dbReference>
<dbReference type="PANTHER" id="PTHR10978">
    <property type="entry name" value="SUCCINATE DEHYDROGENASE CYTOCHROME B560 SUBUNIT"/>
    <property type="match status" value="1"/>
</dbReference>
<accession>A0A177B3Y2</accession>
<keyword evidence="4" id="KW-0479">Metal-binding</keyword>
<dbReference type="GO" id="GO:0009055">
    <property type="term" value="F:electron transfer activity"/>
    <property type="evidence" value="ECO:0007669"/>
    <property type="project" value="InterPro"/>
</dbReference>
<organism evidence="9 10">
    <name type="scientific">Intoshia linei</name>
    <dbReference type="NCBI Taxonomy" id="1819745"/>
    <lineage>
        <taxon>Eukaryota</taxon>
        <taxon>Metazoa</taxon>
        <taxon>Spiralia</taxon>
        <taxon>Lophotrochozoa</taxon>
        <taxon>Mesozoa</taxon>
        <taxon>Orthonectida</taxon>
        <taxon>Rhopaluridae</taxon>
        <taxon>Intoshia</taxon>
    </lineage>
</organism>
<dbReference type="GO" id="GO:0046872">
    <property type="term" value="F:metal ion binding"/>
    <property type="evidence" value="ECO:0007669"/>
    <property type="project" value="UniProtKB-KW"/>
</dbReference>
<dbReference type="InterPro" id="IPR014314">
    <property type="entry name" value="Succ_DH_cytb556"/>
</dbReference>
<dbReference type="GO" id="GO:0006121">
    <property type="term" value="P:mitochondrial electron transport, succinate to ubiquinone"/>
    <property type="evidence" value="ECO:0007669"/>
    <property type="project" value="TreeGrafter"/>
</dbReference>